<evidence type="ECO:0000256" key="2">
    <source>
        <dbReference type="ARBA" id="ARBA00022840"/>
    </source>
</evidence>
<evidence type="ECO:0000313" key="4">
    <source>
        <dbReference type="EnsemblPlants" id="QL11p054297:mrna"/>
    </source>
</evidence>
<dbReference type="GO" id="GO:0005524">
    <property type="term" value="F:ATP binding"/>
    <property type="evidence" value="ECO:0007669"/>
    <property type="project" value="UniProtKB-KW"/>
</dbReference>
<dbReference type="GO" id="GO:0005886">
    <property type="term" value="C:plasma membrane"/>
    <property type="evidence" value="ECO:0007669"/>
    <property type="project" value="TreeGrafter"/>
</dbReference>
<dbReference type="InParanoid" id="A0A7N2N0T9"/>
<dbReference type="GO" id="GO:0004674">
    <property type="term" value="F:protein serine/threonine kinase activity"/>
    <property type="evidence" value="ECO:0007669"/>
    <property type="project" value="TreeGrafter"/>
</dbReference>
<dbReference type="EMBL" id="LRBV02000011">
    <property type="status" value="NOT_ANNOTATED_CDS"/>
    <property type="molecule type" value="Genomic_DNA"/>
</dbReference>
<keyword evidence="1" id="KW-0547">Nucleotide-binding</keyword>
<keyword evidence="2" id="KW-0067">ATP-binding</keyword>
<evidence type="ECO:0000259" key="3">
    <source>
        <dbReference type="PROSITE" id="PS50011"/>
    </source>
</evidence>
<dbReference type="EnsemblPlants" id="QL11p054297:mrna">
    <property type="protein sequence ID" value="QL11p054297:mrna"/>
    <property type="gene ID" value="QL11p054297"/>
</dbReference>
<dbReference type="Proteomes" id="UP000594261">
    <property type="component" value="Chromosome 11"/>
</dbReference>
<dbReference type="Pfam" id="PF07714">
    <property type="entry name" value="PK_Tyr_Ser-Thr"/>
    <property type="match status" value="1"/>
</dbReference>
<dbReference type="Gramene" id="QL11p054297:mrna">
    <property type="protein sequence ID" value="QL11p054297:mrna"/>
    <property type="gene ID" value="QL11p054297"/>
</dbReference>
<reference evidence="4 5" key="1">
    <citation type="journal article" date="2016" name="G3 (Bethesda)">
        <title>First Draft Assembly and Annotation of the Genome of a California Endemic Oak Quercus lobata Nee (Fagaceae).</title>
        <authorList>
            <person name="Sork V.L."/>
            <person name="Fitz-Gibbon S.T."/>
            <person name="Puiu D."/>
            <person name="Crepeau M."/>
            <person name="Gugger P.F."/>
            <person name="Sherman R."/>
            <person name="Stevens K."/>
            <person name="Langley C.H."/>
            <person name="Pellegrini M."/>
            <person name="Salzberg S.L."/>
        </authorList>
    </citation>
    <scope>NUCLEOTIDE SEQUENCE [LARGE SCALE GENOMIC DNA]</scope>
    <source>
        <strain evidence="4 5">cv. SW786</strain>
    </source>
</reference>
<dbReference type="PANTHER" id="PTHR27005:SF543">
    <property type="entry name" value="NON-FUNCTIONAL PSEUDOKINASE ZED1-LIKE"/>
    <property type="match status" value="1"/>
</dbReference>
<name>A0A7N2N0T9_QUELO</name>
<protein>
    <recommendedName>
        <fullName evidence="3">Protein kinase domain-containing protein</fullName>
    </recommendedName>
</protein>
<dbReference type="GO" id="GO:0007166">
    <property type="term" value="P:cell surface receptor signaling pathway"/>
    <property type="evidence" value="ECO:0007669"/>
    <property type="project" value="InterPro"/>
</dbReference>
<dbReference type="InterPro" id="IPR011009">
    <property type="entry name" value="Kinase-like_dom_sf"/>
</dbReference>
<proteinExistence type="predicted"/>
<dbReference type="InterPro" id="IPR000719">
    <property type="entry name" value="Prot_kinase_dom"/>
</dbReference>
<dbReference type="InterPro" id="IPR001245">
    <property type="entry name" value="Ser-Thr/Tyr_kinase_cat_dom"/>
</dbReference>
<organism evidence="4 5">
    <name type="scientific">Quercus lobata</name>
    <name type="common">Valley oak</name>
    <dbReference type="NCBI Taxonomy" id="97700"/>
    <lineage>
        <taxon>Eukaryota</taxon>
        <taxon>Viridiplantae</taxon>
        <taxon>Streptophyta</taxon>
        <taxon>Embryophyta</taxon>
        <taxon>Tracheophyta</taxon>
        <taxon>Spermatophyta</taxon>
        <taxon>Magnoliopsida</taxon>
        <taxon>eudicotyledons</taxon>
        <taxon>Gunneridae</taxon>
        <taxon>Pentapetalae</taxon>
        <taxon>rosids</taxon>
        <taxon>fabids</taxon>
        <taxon>Fagales</taxon>
        <taxon>Fagaceae</taxon>
        <taxon>Quercus</taxon>
    </lineage>
</organism>
<dbReference type="GO" id="GO:0004713">
    <property type="term" value="F:protein tyrosine kinase activity"/>
    <property type="evidence" value="ECO:0007669"/>
    <property type="project" value="InterPro"/>
</dbReference>
<dbReference type="SUPFAM" id="SSF56112">
    <property type="entry name" value="Protein kinase-like (PK-like)"/>
    <property type="match status" value="1"/>
</dbReference>
<dbReference type="Gene3D" id="1.10.510.10">
    <property type="entry name" value="Transferase(Phosphotransferase) domain 1"/>
    <property type="match status" value="1"/>
</dbReference>
<dbReference type="AlphaFoldDB" id="A0A7N2N0T9"/>
<feature type="domain" description="Protein kinase" evidence="3">
    <location>
        <begin position="1"/>
        <end position="320"/>
    </location>
</feature>
<accession>A0A7N2N0T9</accession>
<evidence type="ECO:0000313" key="5">
    <source>
        <dbReference type="Proteomes" id="UP000594261"/>
    </source>
</evidence>
<reference evidence="4" key="2">
    <citation type="submission" date="2021-01" db="UniProtKB">
        <authorList>
            <consortium name="EnsemblPlants"/>
        </authorList>
    </citation>
    <scope>IDENTIFICATION</scope>
</reference>
<keyword evidence="5" id="KW-1185">Reference proteome</keyword>
<evidence type="ECO:0000256" key="1">
    <source>
        <dbReference type="ARBA" id="ARBA00022741"/>
    </source>
</evidence>
<dbReference type="PROSITE" id="PS50011">
    <property type="entry name" value="PROTEIN_KINASE_DOM"/>
    <property type="match status" value="1"/>
</dbReference>
<dbReference type="InterPro" id="IPR045274">
    <property type="entry name" value="WAK-like"/>
</dbReference>
<sequence length="321" mass="36799">MMMEKKQSWSKHGHTYESDQSKGAILVKTYGSPWSNSSILKTPCEQSRQKASEIASFSAQELQQATNNYNKRYGMRWYKGSLEGRMVFVKRFPENESFAEFVINDIVISAQMSAHNQIFVYHITQQQNQPMVWERRLKIARQIAHAISYLHDAFSRPVIHMYIDIKNILLDEHDVPKLSNFYFSVSIPEGETDVEGFQNRHPMFRTPELEATGKVNEKTDVYKFGVVLLELLTGEDSDNIIRLANDEGSNLVAYMHNRDQVCCINEIVDPAILVGEGGASLEQQLQSVVDLALTCTEEDPERRPTMVDVTKELRRIESFVP</sequence>
<dbReference type="SMART" id="SM00219">
    <property type="entry name" value="TyrKc"/>
    <property type="match status" value="1"/>
</dbReference>
<dbReference type="PANTHER" id="PTHR27005">
    <property type="entry name" value="WALL-ASSOCIATED RECEPTOR KINASE-LIKE 21"/>
    <property type="match status" value="1"/>
</dbReference>
<dbReference type="InterPro" id="IPR020635">
    <property type="entry name" value="Tyr_kinase_cat_dom"/>
</dbReference>